<evidence type="ECO:0000313" key="4">
    <source>
        <dbReference type="EMBL" id="QEQ97921.1"/>
    </source>
</evidence>
<dbReference type="InterPro" id="IPR014177">
    <property type="entry name" value="Formate_DH_TAT-contain"/>
</dbReference>
<sequence>MSRQKQTDIERRDFLKTLGMAGVATAGAALAGQAQAASAEVPENEATQSSGYQETPHVRSYYDTLRK</sequence>
<dbReference type="InterPro" id="IPR006311">
    <property type="entry name" value="TAT_signal"/>
</dbReference>
<keyword evidence="1 3" id="KW-0732">Signal</keyword>
<evidence type="ECO:0000313" key="5">
    <source>
        <dbReference type="Proteomes" id="UP000324760"/>
    </source>
</evidence>
<feature type="region of interest" description="Disordered" evidence="2">
    <location>
        <begin position="39"/>
        <end position="67"/>
    </location>
</feature>
<gene>
    <name evidence="4" type="ORF">F0U83_15015</name>
</gene>
<dbReference type="AlphaFoldDB" id="A0A5P1RF80"/>
<keyword evidence="5" id="KW-1185">Reference proteome</keyword>
<dbReference type="RefSeq" id="WP_138989044.1">
    <property type="nucleotide sequence ID" value="NZ_CP043869.1"/>
</dbReference>
<dbReference type="InterPro" id="IPR019546">
    <property type="entry name" value="TAT_signal_bac_arc"/>
</dbReference>
<dbReference type="NCBIfam" id="TIGR01409">
    <property type="entry name" value="TAT_signal_seq"/>
    <property type="match status" value="1"/>
</dbReference>
<reference evidence="4 5" key="1">
    <citation type="journal article" date="2019" name="Biochem. Eng. J.">
        <title>Metabolic engineering of the marine bacteria Neptunomonas concharum for the production of acetoin and meso-2,3-butanediol from acetate.</title>
        <authorList>
            <person name="Li W."/>
            <person name="Pu N."/>
            <person name="Liu C.-X."/>
            <person name="Yuan Q.-P."/>
            <person name="Li Z.-J."/>
        </authorList>
    </citation>
    <scope>NUCLEOTIDE SEQUENCE [LARGE SCALE GENOMIC DNA]</scope>
    <source>
        <strain evidence="4 5">JCM17730</strain>
    </source>
</reference>
<feature type="signal peptide" evidence="3">
    <location>
        <begin position="1"/>
        <end position="36"/>
    </location>
</feature>
<dbReference type="NCBIfam" id="TIGR02811">
    <property type="entry name" value="formate_TAT"/>
    <property type="match status" value="1"/>
</dbReference>
<dbReference type="PROSITE" id="PS51318">
    <property type="entry name" value="TAT"/>
    <property type="match status" value="1"/>
</dbReference>
<protein>
    <submittedName>
        <fullName evidence="4">Twin-arginine translocation signal domain-containing protein</fullName>
    </submittedName>
</protein>
<dbReference type="Proteomes" id="UP000324760">
    <property type="component" value="Chromosome"/>
</dbReference>
<proteinExistence type="predicted"/>
<evidence type="ECO:0000256" key="2">
    <source>
        <dbReference type="SAM" id="MobiDB-lite"/>
    </source>
</evidence>
<feature type="chain" id="PRO_5025069018" evidence="3">
    <location>
        <begin position="37"/>
        <end position="67"/>
    </location>
</feature>
<evidence type="ECO:0000256" key="3">
    <source>
        <dbReference type="SAM" id="SignalP"/>
    </source>
</evidence>
<dbReference type="EMBL" id="CP043869">
    <property type="protein sequence ID" value="QEQ97921.1"/>
    <property type="molecule type" value="Genomic_DNA"/>
</dbReference>
<dbReference type="KEGG" id="ncu:F0U83_15015"/>
<name>A0A5P1RF80_9GAMM</name>
<accession>A0A5P1RF80</accession>
<organism evidence="4 5">
    <name type="scientific">Neptunomonas concharum</name>
    <dbReference type="NCBI Taxonomy" id="1031538"/>
    <lineage>
        <taxon>Bacteria</taxon>
        <taxon>Pseudomonadati</taxon>
        <taxon>Pseudomonadota</taxon>
        <taxon>Gammaproteobacteria</taxon>
        <taxon>Oceanospirillales</taxon>
        <taxon>Oceanospirillaceae</taxon>
        <taxon>Neptunomonas</taxon>
    </lineage>
</organism>
<dbReference type="PIRSF" id="PIRSF036704">
    <property type="entry name" value="UCP036704"/>
    <property type="match status" value="1"/>
</dbReference>
<evidence type="ECO:0000256" key="1">
    <source>
        <dbReference type="ARBA" id="ARBA00022729"/>
    </source>
</evidence>